<keyword evidence="5" id="KW-0967">Endosome</keyword>
<dbReference type="EnsemblMetazoa" id="XM_028663972.1">
    <property type="protein sequence ID" value="XP_028519773.1"/>
    <property type="gene ID" value="LOC110254944"/>
</dbReference>
<keyword evidence="8" id="KW-0770">Synapse</keyword>
<keyword evidence="6" id="KW-0862">Zinc</keyword>
<evidence type="ECO:0000256" key="8">
    <source>
        <dbReference type="ARBA" id="ARBA00023018"/>
    </source>
</evidence>
<dbReference type="GO" id="GO:0031901">
    <property type="term" value="C:early endosome membrane"/>
    <property type="evidence" value="ECO:0007669"/>
    <property type="project" value="UniProtKB-SubCell"/>
</dbReference>
<dbReference type="OrthoDB" id="5970311at2759"/>
<dbReference type="AlphaFoldDB" id="A0A913YXG8"/>
<dbReference type="PANTHER" id="PTHR31937">
    <property type="entry name" value="TRANSMEMBRANE PROTEIN 163"/>
    <property type="match status" value="1"/>
</dbReference>
<evidence type="ECO:0000256" key="12">
    <source>
        <dbReference type="SAM" id="Phobius"/>
    </source>
</evidence>
<evidence type="ECO:0000256" key="3">
    <source>
        <dbReference type="ARBA" id="ARBA00008731"/>
    </source>
</evidence>
<feature type="region of interest" description="Disordered" evidence="11">
    <location>
        <begin position="1"/>
        <end position="42"/>
    </location>
</feature>
<comment type="similarity">
    <text evidence="3">Belongs to the TMEM163 family.</text>
</comment>
<evidence type="ECO:0000256" key="2">
    <source>
        <dbReference type="ARBA" id="ARBA00004644"/>
    </source>
</evidence>
<evidence type="ECO:0000256" key="1">
    <source>
        <dbReference type="ARBA" id="ARBA00004146"/>
    </source>
</evidence>
<dbReference type="Gene3D" id="1.20.1510.10">
    <property type="entry name" value="Cation efflux protein transmembrane domain"/>
    <property type="match status" value="1"/>
</dbReference>
<dbReference type="Proteomes" id="UP000887567">
    <property type="component" value="Unplaced"/>
</dbReference>
<keyword evidence="4 12" id="KW-0812">Transmembrane</keyword>
<reference evidence="13" key="1">
    <citation type="submission" date="2022-11" db="UniProtKB">
        <authorList>
            <consortium name="EnsemblMetazoa"/>
        </authorList>
    </citation>
    <scope>IDENTIFICATION</scope>
</reference>
<evidence type="ECO:0000256" key="11">
    <source>
        <dbReference type="SAM" id="MobiDB-lite"/>
    </source>
</evidence>
<dbReference type="SUPFAM" id="SSF161111">
    <property type="entry name" value="Cation efflux protein transmembrane domain-like"/>
    <property type="match status" value="1"/>
</dbReference>
<evidence type="ECO:0000256" key="6">
    <source>
        <dbReference type="ARBA" id="ARBA00022833"/>
    </source>
</evidence>
<accession>A0A913YXG8</accession>
<proteinExistence type="inferred from homology"/>
<organism evidence="13 14">
    <name type="scientific">Exaiptasia diaphana</name>
    <name type="common">Tropical sea anemone</name>
    <name type="synonym">Aiptasia pulchella</name>
    <dbReference type="NCBI Taxonomy" id="2652724"/>
    <lineage>
        <taxon>Eukaryota</taxon>
        <taxon>Metazoa</taxon>
        <taxon>Cnidaria</taxon>
        <taxon>Anthozoa</taxon>
        <taxon>Hexacorallia</taxon>
        <taxon>Actiniaria</taxon>
        <taxon>Aiptasiidae</taxon>
        <taxon>Exaiptasia</taxon>
    </lineage>
</organism>
<dbReference type="GO" id="GO:0030672">
    <property type="term" value="C:synaptic vesicle membrane"/>
    <property type="evidence" value="ECO:0007669"/>
    <property type="project" value="UniProtKB-SubCell"/>
</dbReference>
<name>A0A913YXG8_EXADI</name>
<evidence type="ECO:0008006" key="15">
    <source>
        <dbReference type="Google" id="ProtNLM"/>
    </source>
</evidence>
<evidence type="ECO:0000256" key="10">
    <source>
        <dbReference type="ARBA" id="ARBA00023329"/>
    </source>
</evidence>
<evidence type="ECO:0000256" key="5">
    <source>
        <dbReference type="ARBA" id="ARBA00022753"/>
    </source>
</evidence>
<sequence length="278" mass="30834">MQSSKQRNTKNSNHEKSLEDLDREVFNGAKEQTETEQLISYLDDEKDRRSSESLPSNIRIRWSRAAFWLSIVSSFITLSFSLASFLVSNDTASSSIFANAFDALLGTVSSFAVAWRFRDELNGEEISSSRERIATFGIGISFIATGIATVAASIVHLTETDHPRKTQEMVIILWCSLAAFLLLSYIQRCLAGKLDSQSMWAASADSALAAAMSLGIVISTYVYRSWPKDMWWLDHAVACILGCISAVYGTYLVSLVALCNREVFGSDKQSSEEKMSLK</sequence>
<feature type="transmembrane region" description="Helical" evidence="12">
    <location>
        <begin position="169"/>
        <end position="186"/>
    </location>
</feature>
<keyword evidence="7 12" id="KW-1133">Transmembrane helix</keyword>
<evidence type="ECO:0000256" key="9">
    <source>
        <dbReference type="ARBA" id="ARBA00023136"/>
    </source>
</evidence>
<feature type="transmembrane region" description="Helical" evidence="12">
    <location>
        <begin position="198"/>
        <end position="223"/>
    </location>
</feature>
<feature type="transmembrane region" description="Helical" evidence="12">
    <location>
        <begin position="235"/>
        <end position="259"/>
    </location>
</feature>
<dbReference type="KEGG" id="epa:110254944"/>
<evidence type="ECO:0000313" key="13">
    <source>
        <dbReference type="EnsemblMetazoa" id="XP_028519773.1"/>
    </source>
</evidence>
<dbReference type="GeneID" id="110254944"/>
<feature type="compositionally biased region" description="Polar residues" evidence="11">
    <location>
        <begin position="1"/>
        <end position="11"/>
    </location>
</feature>
<feature type="transmembrane region" description="Helical" evidence="12">
    <location>
        <begin position="136"/>
        <end position="157"/>
    </location>
</feature>
<comment type="subcellular location">
    <subcellularLocation>
        <location evidence="2">Cytoplasmic vesicle</location>
        <location evidence="2">Secretory vesicle</location>
        <location evidence="2">Synaptic vesicle membrane</location>
        <topology evidence="2">Multi-pass membrane protein</topology>
    </subcellularLocation>
    <subcellularLocation>
        <location evidence="1">Early endosome membrane</location>
    </subcellularLocation>
</comment>
<dbReference type="OMA" id="YAMASAM"/>
<evidence type="ECO:0000313" key="14">
    <source>
        <dbReference type="Proteomes" id="UP000887567"/>
    </source>
</evidence>
<dbReference type="RefSeq" id="XP_028519773.1">
    <property type="nucleotide sequence ID" value="XM_028663972.1"/>
</dbReference>
<keyword evidence="10" id="KW-0968">Cytoplasmic vesicle</keyword>
<evidence type="ECO:0000256" key="4">
    <source>
        <dbReference type="ARBA" id="ARBA00022692"/>
    </source>
</evidence>
<keyword evidence="9 12" id="KW-0472">Membrane</keyword>
<feature type="compositionally biased region" description="Basic and acidic residues" evidence="11">
    <location>
        <begin position="12"/>
        <end position="25"/>
    </location>
</feature>
<keyword evidence="14" id="KW-1185">Reference proteome</keyword>
<dbReference type="InterPro" id="IPR026765">
    <property type="entry name" value="Tmem163"/>
</dbReference>
<evidence type="ECO:0000256" key="7">
    <source>
        <dbReference type="ARBA" id="ARBA00022989"/>
    </source>
</evidence>
<feature type="transmembrane region" description="Helical" evidence="12">
    <location>
        <begin position="93"/>
        <end position="115"/>
    </location>
</feature>
<dbReference type="PANTHER" id="PTHR31937:SF2">
    <property type="entry name" value="TRANSMEMBRANE PROTEIN 163"/>
    <property type="match status" value="1"/>
</dbReference>
<dbReference type="InterPro" id="IPR027469">
    <property type="entry name" value="Cation_efflux_TMD_sf"/>
</dbReference>
<protein>
    <recommendedName>
        <fullName evidence="15">Transmembrane protein 163</fullName>
    </recommendedName>
</protein>
<feature type="transmembrane region" description="Helical" evidence="12">
    <location>
        <begin position="65"/>
        <end position="87"/>
    </location>
</feature>